<feature type="compositionally biased region" description="Low complexity" evidence="2">
    <location>
        <begin position="165"/>
        <end position="182"/>
    </location>
</feature>
<evidence type="ECO:0000256" key="1">
    <source>
        <dbReference type="SAM" id="Coils"/>
    </source>
</evidence>
<proteinExistence type="predicted"/>
<dbReference type="WBParaSite" id="L893_g14987.t1">
    <property type="protein sequence ID" value="L893_g14987.t1"/>
    <property type="gene ID" value="L893_g14987"/>
</dbReference>
<reference evidence="4" key="1">
    <citation type="submission" date="2016-11" db="UniProtKB">
        <authorList>
            <consortium name="WormBaseParasite"/>
        </authorList>
    </citation>
    <scope>IDENTIFICATION</scope>
</reference>
<evidence type="ECO:0000313" key="3">
    <source>
        <dbReference type="Proteomes" id="UP000095287"/>
    </source>
</evidence>
<feature type="coiled-coil region" evidence="1">
    <location>
        <begin position="43"/>
        <end position="77"/>
    </location>
</feature>
<dbReference type="AlphaFoldDB" id="A0A1I7YDD1"/>
<feature type="region of interest" description="Disordered" evidence="2">
    <location>
        <begin position="165"/>
        <end position="193"/>
    </location>
</feature>
<name>A0A1I7YDD1_9BILA</name>
<protein>
    <submittedName>
        <fullName evidence="4">DNA translocase FtsK</fullName>
    </submittedName>
</protein>
<sequence length="258" mass="28886">MSSYMFYPTGGYQPKKYVRSVYFAPQPVSKPTVQVVPVQNALSEQQMAARQQAQRQLEEAKAAYQQALENLTKLGAAAPPMEEIQAHQREQERLFQMQAALNSAPQAPQASQAPQLAHAPVRQVQAPVAVPEIPAEPVYSSYGYKPMAESMYYGMPNNMVAAYAQPPRTRSRTPSRQPSQQSMRSGAPLVRSNSTVTAIELREPVPKVATYKMASRTPEYVDREMQNVGRQNAPVMSEYQFETLRGPYAFYNPSRMGY</sequence>
<organism evidence="3 4">
    <name type="scientific">Steinernema glaseri</name>
    <dbReference type="NCBI Taxonomy" id="37863"/>
    <lineage>
        <taxon>Eukaryota</taxon>
        <taxon>Metazoa</taxon>
        <taxon>Ecdysozoa</taxon>
        <taxon>Nematoda</taxon>
        <taxon>Chromadorea</taxon>
        <taxon>Rhabditida</taxon>
        <taxon>Tylenchina</taxon>
        <taxon>Panagrolaimomorpha</taxon>
        <taxon>Strongyloidoidea</taxon>
        <taxon>Steinernematidae</taxon>
        <taxon>Steinernema</taxon>
    </lineage>
</organism>
<accession>A0A1I7YDD1</accession>
<dbReference type="Proteomes" id="UP000095287">
    <property type="component" value="Unplaced"/>
</dbReference>
<evidence type="ECO:0000313" key="4">
    <source>
        <dbReference type="WBParaSite" id="L893_g14987.t1"/>
    </source>
</evidence>
<keyword evidence="1" id="KW-0175">Coiled coil</keyword>
<keyword evidence="3" id="KW-1185">Reference proteome</keyword>
<evidence type="ECO:0000256" key="2">
    <source>
        <dbReference type="SAM" id="MobiDB-lite"/>
    </source>
</evidence>